<dbReference type="PANTHER" id="PTHR30146">
    <property type="entry name" value="LACI-RELATED TRANSCRIPTIONAL REPRESSOR"/>
    <property type="match status" value="1"/>
</dbReference>
<proteinExistence type="predicted"/>
<dbReference type="EMBL" id="JQBA01000016">
    <property type="protein sequence ID" value="KRN44355.1"/>
    <property type="molecule type" value="Genomic_DNA"/>
</dbReference>
<dbReference type="PATRIC" id="fig|148604.4.peg.497"/>
<keyword evidence="2" id="KW-0238">DNA-binding</keyword>
<protein>
    <recommendedName>
        <fullName evidence="4">HTH lacI-type domain-containing protein</fullName>
    </recommendedName>
</protein>
<accession>A0A0R2GTZ7</accession>
<dbReference type="SMART" id="SM00354">
    <property type="entry name" value="HTH_LACI"/>
    <property type="match status" value="1"/>
</dbReference>
<dbReference type="InterPro" id="IPR001761">
    <property type="entry name" value="Peripla_BP/Lac1_sug-bd_dom"/>
</dbReference>
<dbReference type="Gene3D" id="3.40.50.2300">
    <property type="match status" value="2"/>
</dbReference>
<sequence length="347" mass="38912">MPSKGSKKTTIRDVARLAGVSTASVSRYLNGKKGAMTEQKAQNIQAAIQKLNYVPSFTARAMNNNASKMVAFVVSNIEDYFSVEIFRGASQVLENSGYVTVLMDTNSSLQREQELLESINQRSFDGLLLQPLTNDAQEIAKRAVRQFPIVIMDRELELSAWPQVVTNNYRASYNAMRDFVAQGIDEVVVVSSQIQSASTRRQRYQGIKDALQSGQSLKTIEFNESDFSVEEVLNRLRRMIDPRKKTVLFSLKERWLLNFLPPLMREGLITSENSIVTGFADTNLIESICPFARVISQHPFTMGQRAAETLLMKLKDNDQAVPGLQIIDATLKDLSEGVAFKTLNHSF</sequence>
<organism evidence="5 6">
    <name type="scientific">Limosilactobacillus ingluviei</name>
    <dbReference type="NCBI Taxonomy" id="148604"/>
    <lineage>
        <taxon>Bacteria</taxon>
        <taxon>Bacillati</taxon>
        <taxon>Bacillota</taxon>
        <taxon>Bacilli</taxon>
        <taxon>Lactobacillales</taxon>
        <taxon>Lactobacillaceae</taxon>
        <taxon>Limosilactobacillus</taxon>
    </lineage>
</organism>
<dbReference type="Gene3D" id="1.10.260.40">
    <property type="entry name" value="lambda repressor-like DNA-binding domains"/>
    <property type="match status" value="1"/>
</dbReference>
<evidence type="ECO:0000313" key="5">
    <source>
        <dbReference type="EMBL" id="KRN44355.1"/>
    </source>
</evidence>
<reference evidence="5 6" key="1">
    <citation type="journal article" date="2015" name="Genome Announc.">
        <title>Expanding the biotechnology potential of lactobacilli through comparative genomics of 213 strains and associated genera.</title>
        <authorList>
            <person name="Sun Z."/>
            <person name="Harris H.M."/>
            <person name="McCann A."/>
            <person name="Guo C."/>
            <person name="Argimon S."/>
            <person name="Zhang W."/>
            <person name="Yang X."/>
            <person name="Jeffery I.B."/>
            <person name="Cooney J.C."/>
            <person name="Kagawa T.F."/>
            <person name="Liu W."/>
            <person name="Song Y."/>
            <person name="Salvetti E."/>
            <person name="Wrobel A."/>
            <person name="Rasinkangas P."/>
            <person name="Parkhill J."/>
            <person name="Rea M.C."/>
            <person name="O'Sullivan O."/>
            <person name="Ritari J."/>
            <person name="Douillard F.P."/>
            <person name="Paul Ross R."/>
            <person name="Yang R."/>
            <person name="Briner A.E."/>
            <person name="Felis G.E."/>
            <person name="de Vos W.M."/>
            <person name="Barrangou R."/>
            <person name="Klaenhammer T.R."/>
            <person name="Caufield P.W."/>
            <person name="Cui Y."/>
            <person name="Zhang H."/>
            <person name="O'Toole P.W."/>
        </authorList>
    </citation>
    <scope>NUCLEOTIDE SEQUENCE [LARGE SCALE GENOMIC DNA]</scope>
    <source>
        <strain evidence="5 6">DSM 14792</strain>
    </source>
</reference>
<evidence type="ECO:0000256" key="1">
    <source>
        <dbReference type="ARBA" id="ARBA00023015"/>
    </source>
</evidence>
<dbReference type="PRINTS" id="PR00036">
    <property type="entry name" value="HTHLACI"/>
</dbReference>
<gene>
    <name evidence="5" type="ORF">IV41_GL000494</name>
</gene>
<dbReference type="InterPro" id="IPR028082">
    <property type="entry name" value="Peripla_BP_I"/>
</dbReference>
<dbReference type="GO" id="GO:0000976">
    <property type="term" value="F:transcription cis-regulatory region binding"/>
    <property type="evidence" value="ECO:0007669"/>
    <property type="project" value="TreeGrafter"/>
</dbReference>
<dbReference type="CDD" id="cd01392">
    <property type="entry name" value="HTH_LacI"/>
    <property type="match status" value="1"/>
</dbReference>
<dbReference type="PROSITE" id="PS00356">
    <property type="entry name" value="HTH_LACI_1"/>
    <property type="match status" value="1"/>
</dbReference>
<dbReference type="PROSITE" id="PS50932">
    <property type="entry name" value="HTH_LACI_2"/>
    <property type="match status" value="1"/>
</dbReference>
<keyword evidence="6" id="KW-1185">Reference proteome</keyword>
<dbReference type="AlphaFoldDB" id="A0A0R2GTZ7"/>
<evidence type="ECO:0000259" key="4">
    <source>
        <dbReference type="PROSITE" id="PS50932"/>
    </source>
</evidence>
<name>A0A0R2GTZ7_9LACO</name>
<dbReference type="InterPro" id="IPR010982">
    <property type="entry name" value="Lambda_DNA-bd_dom_sf"/>
</dbReference>
<evidence type="ECO:0000313" key="6">
    <source>
        <dbReference type="Proteomes" id="UP000051639"/>
    </source>
</evidence>
<dbReference type="Pfam" id="PF00356">
    <property type="entry name" value="LacI"/>
    <property type="match status" value="1"/>
</dbReference>
<evidence type="ECO:0000256" key="3">
    <source>
        <dbReference type="ARBA" id="ARBA00023163"/>
    </source>
</evidence>
<dbReference type="RefSeq" id="WP_056994335.1">
    <property type="nucleotide sequence ID" value="NZ_JQBA01000016.1"/>
</dbReference>
<dbReference type="Pfam" id="PF00532">
    <property type="entry name" value="Peripla_BP_1"/>
    <property type="match status" value="1"/>
</dbReference>
<dbReference type="GO" id="GO:0003700">
    <property type="term" value="F:DNA-binding transcription factor activity"/>
    <property type="evidence" value="ECO:0007669"/>
    <property type="project" value="TreeGrafter"/>
</dbReference>
<dbReference type="SUPFAM" id="SSF53822">
    <property type="entry name" value="Periplasmic binding protein-like I"/>
    <property type="match status" value="1"/>
</dbReference>
<keyword evidence="1" id="KW-0805">Transcription regulation</keyword>
<feature type="domain" description="HTH lacI-type" evidence="4">
    <location>
        <begin position="9"/>
        <end position="64"/>
    </location>
</feature>
<dbReference type="PANTHER" id="PTHR30146:SF154">
    <property type="entry name" value="TRANSCRIPTION REGULATOR, MEMBER OF GALR FAMILY"/>
    <property type="match status" value="1"/>
</dbReference>
<dbReference type="Proteomes" id="UP000051639">
    <property type="component" value="Unassembled WGS sequence"/>
</dbReference>
<comment type="caution">
    <text evidence="5">The sequence shown here is derived from an EMBL/GenBank/DDBJ whole genome shotgun (WGS) entry which is preliminary data.</text>
</comment>
<dbReference type="SUPFAM" id="SSF47413">
    <property type="entry name" value="lambda repressor-like DNA-binding domains"/>
    <property type="match status" value="1"/>
</dbReference>
<keyword evidence="3" id="KW-0804">Transcription</keyword>
<dbReference type="OrthoDB" id="1639518at2"/>
<dbReference type="InterPro" id="IPR000843">
    <property type="entry name" value="HTH_LacI"/>
</dbReference>
<evidence type="ECO:0000256" key="2">
    <source>
        <dbReference type="ARBA" id="ARBA00023125"/>
    </source>
</evidence>